<dbReference type="EMBL" id="CP045226">
    <property type="protein sequence ID" value="QFS44399.1"/>
    <property type="molecule type" value="Genomic_DNA"/>
</dbReference>
<accession>A0A5P8VWX5</accession>
<dbReference type="PANTHER" id="PTHR43434">
    <property type="entry name" value="PHOSPHOGLYCOLATE PHOSPHATASE"/>
    <property type="match status" value="1"/>
</dbReference>
<dbReference type="GO" id="GO:0008967">
    <property type="term" value="F:phosphoglycolate phosphatase activity"/>
    <property type="evidence" value="ECO:0007669"/>
    <property type="project" value="TreeGrafter"/>
</dbReference>
<gene>
    <name evidence="1" type="ORF">GXM_01874</name>
</gene>
<protein>
    <submittedName>
        <fullName evidence="1">HAD family hydrolase</fullName>
    </submittedName>
</protein>
<evidence type="ECO:0000313" key="2">
    <source>
        <dbReference type="Proteomes" id="UP000326678"/>
    </source>
</evidence>
<keyword evidence="1" id="KW-0378">Hydrolase</keyword>
<dbReference type="InterPro" id="IPR036412">
    <property type="entry name" value="HAD-like_sf"/>
</dbReference>
<sequence length="275" mass="31695">MSGKLTRAVLILKTMTASSPTILALDFDGVICDGLIEYFEVAWRTYCEIWSFANDTPPDDLALRFYRLRPVIETGWEMPVLIKALVDGILDDKILHEWTSIAPKLLLDDKLQGREIGAKLDKQRDEWITTDLDGWLSLHRFYPGVIEKIKLTLDSGVKLYIVTTKEGRFVQQLLQQEGVNLPAESIIGKEVKRPKYEILRELKQEAENKPVSLWFVEDRLKTLHLVQQQADLEKVKLFLADWGYNTQAERESAQNDPRIHLLSLSHFAKDFSAWL</sequence>
<organism evidence="1 2">
    <name type="scientific">Nostoc sphaeroides CCNUC1</name>
    <dbReference type="NCBI Taxonomy" id="2653204"/>
    <lineage>
        <taxon>Bacteria</taxon>
        <taxon>Bacillati</taxon>
        <taxon>Cyanobacteriota</taxon>
        <taxon>Cyanophyceae</taxon>
        <taxon>Nostocales</taxon>
        <taxon>Nostocaceae</taxon>
        <taxon>Nostoc</taxon>
    </lineage>
</organism>
<dbReference type="GO" id="GO:0005829">
    <property type="term" value="C:cytosol"/>
    <property type="evidence" value="ECO:0007669"/>
    <property type="project" value="TreeGrafter"/>
</dbReference>
<dbReference type="GO" id="GO:0006281">
    <property type="term" value="P:DNA repair"/>
    <property type="evidence" value="ECO:0007669"/>
    <property type="project" value="TreeGrafter"/>
</dbReference>
<dbReference type="Gene3D" id="3.40.50.1000">
    <property type="entry name" value="HAD superfamily/HAD-like"/>
    <property type="match status" value="1"/>
</dbReference>
<dbReference type="SUPFAM" id="SSF56784">
    <property type="entry name" value="HAD-like"/>
    <property type="match status" value="1"/>
</dbReference>
<dbReference type="AlphaFoldDB" id="A0A5P8VWX5"/>
<dbReference type="InterPro" id="IPR023214">
    <property type="entry name" value="HAD_sf"/>
</dbReference>
<dbReference type="InterPro" id="IPR050155">
    <property type="entry name" value="HAD-like_hydrolase_sf"/>
</dbReference>
<dbReference type="Proteomes" id="UP000326678">
    <property type="component" value="Chromosome Gxm1"/>
</dbReference>
<name>A0A5P8VWX5_9NOSO</name>
<proteinExistence type="predicted"/>
<evidence type="ECO:0000313" key="1">
    <source>
        <dbReference type="EMBL" id="QFS44399.1"/>
    </source>
</evidence>
<dbReference type="PANTHER" id="PTHR43434:SF21">
    <property type="entry name" value="SLL0295 PROTEIN"/>
    <property type="match status" value="1"/>
</dbReference>
<dbReference type="KEGG" id="nsh:GXM_01874"/>
<keyword evidence="2" id="KW-1185">Reference proteome</keyword>
<reference evidence="1 2" key="1">
    <citation type="submission" date="2019-10" db="EMBL/GenBank/DDBJ databases">
        <title>Genomic and transcriptomic insights into the perfect genentic adaptation of a filamentous nitrogen-fixing cyanobacterium to rice fields.</title>
        <authorList>
            <person name="Chen Z."/>
        </authorList>
    </citation>
    <scope>NUCLEOTIDE SEQUENCE [LARGE SCALE GENOMIC DNA]</scope>
    <source>
        <strain evidence="1">CCNUC1</strain>
    </source>
</reference>